<dbReference type="Pfam" id="PF04958">
    <property type="entry name" value="AstA"/>
    <property type="match status" value="1"/>
</dbReference>
<evidence type="ECO:0000256" key="4">
    <source>
        <dbReference type="NCBIfam" id="TIGR03244"/>
    </source>
</evidence>
<evidence type="ECO:0000256" key="2">
    <source>
        <dbReference type="ARBA" id="ARBA00022679"/>
    </source>
</evidence>
<dbReference type="NCBIfam" id="TIGR03243">
    <property type="entry name" value="arg_catab_AOST"/>
    <property type="match status" value="1"/>
</dbReference>
<keyword evidence="1" id="KW-0056">Arginine metabolism</keyword>
<protein>
    <recommendedName>
        <fullName evidence="4">Arginine N-succinyltransferase</fullName>
        <ecNumber evidence="4">2.3.1.109</ecNumber>
    </recommendedName>
</protein>
<dbReference type="NCBIfam" id="TIGR03244">
    <property type="entry name" value="arg_catab_AstA"/>
    <property type="match status" value="1"/>
</dbReference>
<keyword evidence="2 5" id="KW-0808">Transferase</keyword>
<reference evidence="6" key="1">
    <citation type="submission" date="2016-10" db="EMBL/GenBank/DDBJ databases">
        <authorList>
            <person name="Varghese N."/>
            <person name="Submissions S."/>
        </authorList>
    </citation>
    <scope>NUCLEOTIDE SEQUENCE [LARGE SCALE GENOMIC DNA]</scope>
    <source>
        <strain evidence="6">CECT 8338</strain>
    </source>
</reference>
<gene>
    <name evidence="5" type="ORF">SAMN05216210_2227</name>
</gene>
<evidence type="ECO:0000313" key="6">
    <source>
        <dbReference type="Proteomes" id="UP000243924"/>
    </source>
</evidence>
<dbReference type="PANTHER" id="PTHR30420:SF1">
    <property type="entry name" value="ARGININE N-SUCCINYLTRANSFERASE"/>
    <property type="match status" value="1"/>
</dbReference>
<evidence type="ECO:0000313" key="5">
    <source>
        <dbReference type="EMBL" id="SDU17679.1"/>
    </source>
</evidence>
<dbReference type="STRING" id="1434072.SAMN05216210_2227"/>
<proteinExistence type="predicted"/>
<accession>A0A1H2GDU1</accession>
<keyword evidence="6" id="KW-1185">Reference proteome</keyword>
<dbReference type="InterPro" id="IPR016181">
    <property type="entry name" value="Acyl_CoA_acyltransferase"/>
</dbReference>
<dbReference type="EMBL" id="LT629787">
    <property type="protein sequence ID" value="SDU17679.1"/>
    <property type="molecule type" value="Genomic_DNA"/>
</dbReference>
<dbReference type="InterPro" id="IPR007041">
    <property type="entry name" value="Arg_succinylTrfase_AstA/AruG"/>
</dbReference>
<keyword evidence="3" id="KW-0012">Acyltransferase</keyword>
<sequence length="352" mass="38083">MLVRAAIPGDLQGLLAFAERAGAGLTSLPANKEHLAERLQRVARSFAGEVEAAEADYLFLLEDDSGQVLGTSALLAAAGLREPWYSYRMGLTVSASSEMQVYRQHPTLFLVNDLTGSTALCSLFLPPPHRTARTGRLLSKSRLLFMAEFAADFAPRAICEIRGLSDAQGGSPFWDSLGRHFFKMEFARADYLTGIGSKAFIAEMMPKFPLYACFLSDAARAAIGEVHPQSAPGLAMLQEEGFSYQGYIDIFDGGATVEAPIQQIRSIRDSKVLLLAIGTPGEQAQDYLIHNRGRADCRMTVAAGRVATGTLIVAKETAQRLRLRAGMPVRAVPLAPDVAADPYQDDSAWPVT</sequence>
<dbReference type="OrthoDB" id="21121at2"/>
<dbReference type="AlphaFoldDB" id="A0A1H2GDU1"/>
<dbReference type="GO" id="GO:0006527">
    <property type="term" value="P:L-arginine catabolic process"/>
    <property type="evidence" value="ECO:0007669"/>
    <property type="project" value="UniProtKB-UniRule"/>
</dbReference>
<dbReference type="EC" id="2.3.1.109" evidence="4"/>
<organism evidence="5 6">
    <name type="scientific">Halopseudomonas salegens</name>
    <dbReference type="NCBI Taxonomy" id="1434072"/>
    <lineage>
        <taxon>Bacteria</taxon>
        <taxon>Pseudomonadati</taxon>
        <taxon>Pseudomonadota</taxon>
        <taxon>Gammaproteobacteria</taxon>
        <taxon>Pseudomonadales</taxon>
        <taxon>Pseudomonadaceae</taxon>
        <taxon>Halopseudomonas</taxon>
    </lineage>
</organism>
<evidence type="ECO:0000256" key="1">
    <source>
        <dbReference type="ARBA" id="ARBA00022503"/>
    </source>
</evidence>
<dbReference type="RefSeq" id="WP_092386889.1">
    <property type="nucleotide sequence ID" value="NZ_LT629787.1"/>
</dbReference>
<evidence type="ECO:0000256" key="3">
    <source>
        <dbReference type="ARBA" id="ARBA00023315"/>
    </source>
</evidence>
<dbReference type="Proteomes" id="UP000243924">
    <property type="component" value="Chromosome I"/>
</dbReference>
<name>A0A1H2GDU1_9GAMM</name>
<dbReference type="PANTHER" id="PTHR30420">
    <property type="entry name" value="N-SUCCINYLARGININE DIHYDROLASE"/>
    <property type="match status" value="1"/>
</dbReference>
<dbReference type="GO" id="GO:0008791">
    <property type="term" value="F:arginine N-succinyltransferase activity"/>
    <property type="evidence" value="ECO:0007669"/>
    <property type="project" value="UniProtKB-UniRule"/>
</dbReference>
<dbReference type="SUPFAM" id="SSF55729">
    <property type="entry name" value="Acyl-CoA N-acyltransferases (Nat)"/>
    <property type="match status" value="1"/>
</dbReference>
<dbReference type="InterPro" id="IPR017650">
    <property type="entry name" value="Arginine_N-succinylTrfase"/>
</dbReference>